<keyword evidence="1" id="KW-1133">Transmembrane helix</keyword>
<accession>A0AAV5VB15</accession>
<evidence type="ECO:0008006" key="4">
    <source>
        <dbReference type="Google" id="ProtNLM"/>
    </source>
</evidence>
<keyword evidence="1" id="KW-0812">Transmembrane</keyword>
<dbReference type="EMBL" id="BTSY01000002">
    <property type="protein sequence ID" value="GMT15745.1"/>
    <property type="molecule type" value="Genomic_DNA"/>
</dbReference>
<feature type="transmembrane region" description="Helical" evidence="1">
    <location>
        <begin position="83"/>
        <end position="102"/>
    </location>
</feature>
<evidence type="ECO:0000256" key="1">
    <source>
        <dbReference type="SAM" id="Phobius"/>
    </source>
</evidence>
<feature type="non-terminal residue" evidence="2">
    <location>
        <position position="1"/>
    </location>
</feature>
<dbReference type="AlphaFoldDB" id="A0AAV5VB15"/>
<keyword evidence="3" id="KW-1185">Reference proteome</keyword>
<feature type="non-terminal residue" evidence="2">
    <location>
        <position position="114"/>
    </location>
</feature>
<reference evidence="2" key="1">
    <citation type="submission" date="2023-10" db="EMBL/GenBank/DDBJ databases">
        <title>Genome assembly of Pristionchus species.</title>
        <authorList>
            <person name="Yoshida K."/>
            <person name="Sommer R.J."/>
        </authorList>
    </citation>
    <scope>NUCLEOTIDE SEQUENCE</scope>
    <source>
        <strain evidence="2">RS5133</strain>
    </source>
</reference>
<keyword evidence="1" id="KW-0472">Membrane</keyword>
<protein>
    <recommendedName>
        <fullName evidence="4">Serpentine receptor class gamma</fullName>
    </recommendedName>
</protein>
<evidence type="ECO:0000313" key="3">
    <source>
        <dbReference type="Proteomes" id="UP001432322"/>
    </source>
</evidence>
<feature type="transmembrane region" description="Helical" evidence="1">
    <location>
        <begin position="44"/>
        <end position="63"/>
    </location>
</feature>
<comment type="caution">
    <text evidence="2">The sequence shown here is derived from an EMBL/GenBank/DDBJ whole genome shotgun (WGS) entry which is preliminary data.</text>
</comment>
<dbReference type="Proteomes" id="UP001432322">
    <property type="component" value="Unassembled WGS sequence"/>
</dbReference>
<organism evidence="2 3">
    <name type="scientific">Pristionchus fissidentatus</name>
    <dbReference type="NCBI Taxonomy" id="1538716"/>
    <lineage>
        <taxon>Eukaryota</taxon>
        <taxon>Metazoa</taxon>
        <taxon>Ecdysozoa</taxon>
        <taxon>Nematoda</taxon>
        <taxon>Chromadorea</taxon>
        <taxon>Rhabditida</taxon>
        <taxon>Rhabditina</taxon>
        <taxon>Diplogasteromorpha</taxon>
        <taxon>Diplogasteroidea</taxon>
        <taxon>Neodiplogasteridae</taxon>
        <taxon>Pristionchus</taxon>
    </lineage>
</organism>
<name>A0AAV5VB15_9BILA</name>
<sequence>TLTSIFFLPIHIRFAFIFFWKNRLEGSFKVFHQNINAINISYSIVHLFIHNAAWIGIASQFFMENQWIAKLNWWKTTTIPFTLGLFHLLIAINQMSAVMFPFKHKEMWTATRLF</sequence>
<evidence type="ECO:0000313" key="2">
    <source>
        <dbReference type="EMBL" id="GMT15745.1"/>
    </source>
</evidence>
<feature type="transmembrane region" description="Helical" evidence="1">
    <location>
        <begin position="6"/>
        <end position="24"/>
    </location>
</feature>
<gene>
    <name evidence="2" type="ORF">PFISCL1PPCAC_7042</name>
</gene>
<proteinExistence type="predicted"/>